<evidence type="ECO:0000256" key="5">
    <source>
        <dbReference type="RuleBase" id="RU367027"/>
    </source>
</evidence>
<dbReference type="Proteomes" id="UP000673691">
    <property type="component" value="Unassembled WGS sequence"/>
</dbReference>
<dbReference type="EC" id="3.6.4.12" evidence="5"/>
<proteinExistence type="inferred from homology"/>
<dbReference type="CDD" id="cd12091">
    <property type="entry name" value="FANCM_ID"/>
    <property type="match status" value="1"/>
</dbReference>
<dbReference type="SMART" id="SM00490">
    <property type="entry name" value="HELICc"/>
    <property type="match status" value="1"/>
</dbReference>
<evidence type="ECO:0000256" key="4">
    <source>
        <dbReference type="ARBA" id="ARBA00022840"/>
    </source>
</evidence>
<protein>
    <recommendedName>
        <fullName evidence="5">ATP-dependent DNA helicase</fullName>
        <ecNumber evidence="5">3.6.4.12</ecNumber>
    </recommendedName>
</protein>
<keyword evidence="4" id="KW-0067">ATP-binding</keyword>
<evidence type="ECO:0000313" key="7">
    <source>
        <dbReference type="EMBL" id="KAG5462884.1"/>
    </source>
</evidence>
<dbReference type="GO" id="GO:0005634">
    <property type="term" value="C:nucleus"/>
    <property type="evidence" value="ECO:0007669"/>
    <property type="project" value="UniProtKB-SubCell"/>
</dbReference>
<dbReference type="GO" id="GO:0000400">
    <property type="term" value="F:four-way junction DNA binding"/>
    <property type="evidence" value="ECO:0007669"/>
    <property type="project" value="TreeGrafter"/>
</dbReference>
<feature type="domain" description="Helicase C-terminal" evidence="6">
    <location>
        <begin position="141"/>
        <end position="271"/>
    </location>
</feature>
<gene>
    <name evidence="7" type="ORF">BJ554DRAFT_3046</name>
</gene>
<dbReference type="GO" id="GO:0009378">
    <property type="term" value="F:four-way junction helicase activity"/>
    <property type="evidence" value="ECO:0007669"/>
    <property type="project" value="TreeGrafter"/>
</dbReference>
<dbReference type="GO" id="GO:0016787">
    <property type="term" value="F:hydrolase activity"/>
    <property type="evidence" value="ECO:0007669"/>
    <property type="project" value="UniProtKB-KW"/>
</dbReference>
<accession>A0A8H8A0F8</accession>
<evidence type="ECO:0000256" key="2">
    <source>
        <dbReference type="ARBA" id="ARBA00022801"/>
    </source>
</evidence>
<evidence type="ECO:0000256" key="3">
    <source>
        <dbReference type="ARBA" id="ARBA00022806"/>
    </source>
</evidence>
<keyword evidence="3" id="KW-0347">Helicase</keyword>
<comment type="catalytic activity">
    <reaction evidence="5">
        <text>ATP + H2O = ADP + phosphate + H(+)</text>
        <dbReference type="Rhea" id="RHEA:13065"/>
        <dbReference type="ChEBI" id="CHEBI:15377"/>
        <dbReference type="ChEBI" id="CHEBI:15378"/>
        <dbReference type="ChEBI" id="CHEBI:30616"/>
        <dbReference type="ChEBI" id="CHEBI:43474"/>
        <dbReference type="ChEBI" id="CHEBI:456216"/>
        <dbReference type="EC" id="3.6.4.12"/>
    </reaction>
</comment>
<comment type="function">
    <text evidence="5">ATP-dependent DNA helicase involved in DNA damage repair by homologous recombination and in genome maintenance. Capable of unwinding D-loops. Plays a role in limiting crossover recombinants during mitotic DNA double-strand break (DSB) repair. Component of a FANCM-MHF complex which promotes gene conversion at blocked replication forks, probably by reversal of the stalled fork.</text>
</comment>
<keyword evidence="1" id="KW-0547">Nucleotide-binding</keyword>
<keyword evidence="8" id="KW-1185">Reference proteome</keyword>
<dbReference type="PROSITE" id="PS51194">
    <property type="entry name" value="HELICASE_CTER"/>
    <property type="match status" value="1"/>
</dbReference>
<dbReference type="GO" id="GO:0045003">
    <property type="term" value="P:double-strand break repair via synthesis-dependent strand annealing"/>
    <property type="evidence" value="ECO:0007669"/>
    <property type="project" value="TreeGrafter"/>
</dbReference>
<dbReference type="Pfam" id="PF00271">
    <property type="entry name" value="Helicase_C"/>
    <property type="match status" value="1"/>
</dbReference>
<comment type="similarity">
    <text evidence="5">Belongs to the DEAD box helicase family. DEAH subfamily. FANCM sub-subfamily.</text>
</comment>
<dbReference type="Gene3D" id="3.40.50.300">
    <property type="entry name" value="P-loop containing nucleotide triphosphate hydrolases"/>
    <property type="match status" value="1"/>
</dbReference>
<comment type="subunit">
    <text evidence="5">Interacts with the MHF histone-fold complex to form the FANCM-MHF complex.</text>
</comment>
<dbReference type="Gene3D" id="1.20.1320.20">
    <property type="entry name" value="hef helicase domain"/>
    <property type="match status" value="1"/>
</dbReference>
<dbReference type="GO" id="GO:0036297">
    <property type="term" value="P:interstrand cross-link repair"/>
    <property type="evidence" value="ECO:0007669"/>
    <property type="project" value="TreeGrafter"/>
</dbReference>
<evidence type="ECO:0000313" key="8">
    <source>
        <dbReference type="Proteomes" id="UP000673691"/>
    </source>
</evidence>
<dbReference type="GO" id="GO:0043138">
    <property type="term" value="F:3'-5' DNA helicase activity"/>
    <property type="evidence" value="ECO:0007669"/>
    <property type="project" value="InterPro"/>
</dbReference>
<dbReference type="GO" id="GO:0005524">
    <property type="term" value="F:ATP binding"/>
    <property type="evidence" value="ECO:0007669"/>
    <property type="project" value="UniProtKB-UniRule"/>
</dbReference>
<keyword evidence="2 7" id="KW-0378">Hydrolase</keyword>
<dbReference type="InterPro" id="IPR027417">
    <property type="entry name" value="P-loop_NTPase"/>
</dbReference>
<dbReference type="SUPFAM" id="SSF52540">
    <property type="entry name" value="P-loop containing nucleoside triphosphate hydrolases"/>
    <property type="match status" value="1"/>
</dbReference>
<dbReference type="OrthoDB" id="164902at2759"/>
<dbReference type="EMBL" id="JAEFCI010001471">
    <property type="protein sequence ID" value="KAG5462884.1"/>
    <property type="molecule type" value="Genomic_DNA"/>
</dbReference>
<dbReference type="PANTHER" id="PTHR14025:SF20">
    <property type="entry name" value="FANCONI ANEMIA GROUP M PROTEIN"/>
    <property type="match status" value="1"/>
</dbReference>
<comment type="subcellular location">
    <subcellularLocation>
        <location evidence="5">Nucleus</location>
    </subcellularLocation>
</comment>
<comment type="caution">
    <text evidence="7">The sequence shown here is derived from an EMBL/GenBank/DDBJ whole genome shotgun (WGS) entry which is preliminary data.</text>
</comment>
<dbReference type="PANTHER" id="PTHR14025">
    <property type="entry name" value="FANCONI ANEMIA GROUP M FANCM FAMILY MEMBER"/>
    <property type="match status" value="1"/>
</dbReference>
<name>A0A8H8A0F8_9FUNG</name>
<evidence type="ECO:0000259" key="6">
    <source>
        <dbReference type="PROSITE" id="PS51194"/>
    </source>
</evidence>
<sequence length="271" mass="29787">MMVFSARLCRSGVLRSPDPSALTRFAVMTARDVFRRNHARSMPQAQKALVEGDAAVLASLAHCLNLLLCHGVRPFHSSLTHYVYGDGGGEDNRGNKGSKARRELLASRDLRDVLGMAGVMIADPLFAGHPKLDRLTGILLDHFSKHEDCRNEAAGGEPDPQTRVMVFSQYRESVEDIVSVLKRSQPMIRPMQFLGQASGRSGKGLTQKEQVDIINSFQTGNHNVLVSTSIGEEGLDIGEVDLIVCYDSQSSPIRMVRKEVLKKKTPSIFVS</sequence>
<dbReference type="AlphaFoldDB" id="A0A8H8A0F8"/>
<evidence type="ECO:0000256" key="1">
    <source>
        <dbReference type="ARBA" id="ARBA00022741"/>
    </source>
</evidence>
<dbReference type="InterPro" id="IPR001650">
    <property type="entry name" value="Helicase_C-like"/>
</dbReference>
<organism evidence="7 8">
    <name type="scientific">Olpidium bornovanus</name>
    <dbReference type="NCBI Taxonomy" id="278681"/>
    <lineage>
        <taxon>Eukaryota</taxon>
        <taxon>Fungi</taxon>
        <taxon>Fungi incertae sedis</taxon>
        <taxon>Olpidiomycota</taxon>
        <taxon>Olpidiomycotina</taxon>
        <taxon>Olpidiomycetes</taxon>
        <taxon>Olpidiales</taxon>
        <taxon>Olpidiaceae</taxon>
        <taxon>Olpidium</taxon>
    </lineage>
</organism>
<dbReference type="InterPro" id="IPR039686">
    <property type="entry name" value="FANCM/Mph1-like_ID"/>
</dbReference>
<reference evidence="7 8" key="1">
    <citation type="journal article" name="Sci. Rep.">
        <title>Genome-scale phylogenetic analyses confirm Olpidium as the closest living zoosporic fungus to the non-flagellated, terrestrial fungi.</title>
        <authorList>
            <person name="Chang Y."/>
            <person name="Rochon D."/>
            <person name="Sekimoto S."/>
            <person name="Wang Y."/>
            <person name="Chovatia M."/>
            <person name="Sandor L."/>
            <person name="Salamov A."/>
            <person name="Grigoriev I.V."/>
            <person name="Stajich J.E."/>
            <person name="Spatafora J.W."/>
        </authorList>
    </citation>
    <scope>NUCLEOTIDE SEQUENCE [LARGE SCALE GENOMIC DNA]</scope>
    <source>
        <strain evidence="7">S191</strain>
    </source>
</reference>